<accession>A0A2V0NVK3</accession>
<keyword evidence="2" id="KW-1185">Reference proteome</keyword>
<reference evidence="1 2" key="1">
    <citation type="journal article" date="2018" name="Sci. Rep.">
        <title>Raphidocelis subcapitata (=Pseudokirchneriella subcapitata) provides an insight into genome evolution and environmental adaptations in the Sphaeropleales.</title>
        <authorList>
            <person name="Suzuki S."/>
            <person name="Yamaguchi H."/>
            <person name="Nakajima N."/>
            <person name="Kawachi M."/>
        </authorList>
    </citation>
    <scope>NUCLEOTIDE SEQUENCE [LARGE SCALE GENOMIC DNA]</scope>
    <source>
        <strain evidence="1 2">NIES-35</strain>
    </source>
</reference>
<organism evidence="1 2">
    <name type="scientific">Raphidocelis subcapitata</name>
    <dbReference type="NCBI Taxonomy" id="307507"/>
    <lineage>
        <taxon>Eukaryota</taxon>
        <taxon>Viridiplantae</taxon>
        <taxon>Chlorophyta</taxon>
        <taxon>core chlorophytes</taxon>
        <taxon>Chlorophyceae</taxon>
        <taxon>CS clade</taxon>
        <taxon>Sphaeropleales</taxon>
        <taxon>Selenastraceae</taxon>
        <taxon>Raphidocelis</taxon>
    </lineage>
</organism>
<dbReference type="EMBL" id="BDRX01000011">
    <property type="protein sequence ID" value="GBF89583.1"/>
    <property type="molecule type" value="Genomic_DNA"/>
</dbReference>
<gene>
    <name evidence="1" type="ORF">Rsub_02301</name>
</gene>
<name>A0A2V0NVK3_9CHLO</name>
<dbReference type="Proteomes" id="UP000247498">
    <property type="component" value="Unassembled WGS sequence"/>
</dbReference>
<proteinExistence type="predicted"/>
<sequence length="151" mass="15119">MPVSALQALAAAGTSGKCNTNPGTTGGTGAYCDCSYPLNGAACGSCCYDFKCAASMEACPCRDSSECVDIATNKQAGCCSKTLAQHTGNTDGKCSKQLVGGPSGDAFCDCADESLAPIGLSCPASSQPGPVVTCCAVSSKSWYPWWAVVSA</sequence>
<evidence type="ECO:0000313" key="1">
    <source>
        <dbReference type="EMBL" id="GBF89583.1"/>
    </source>
</evidence>
<comment type="caution">
    <text evidence="1">The sequence shown here is derived from an EMBL/GenBank/DDBJ whole genome shotgun (WGS) entry which is preliminary data.</text>
</comment>
<protein>
    <submittedName>
        <fullName evidence="1">Uncharacterized protein</fullName>
    </submittedName>
</protein>
<dbReference type="InParanoid" id="A0A2V0NVK3"/>
<evidence type="ECO:0000313" key="2">
    <source>
        <dbReference type="Proteomes" id="UP000247498"/>
    </source>
</evidence>
<dbReference type="AlphaFoldDB" id="A0A2V0NVK3"/>